<dbReference type="GO" id="GO:0004029">
    <property type="term" value="F:aldehyde dehydrogenase (NAD+) activity"/>
    <property type="evidence" value="ECO:0007669"/>
    <property type="project" value="TreeGrafter"/>
</dbReference>
<proteinExistence type="predicted"/>
<dbReference type="AlphaFoldDB" id="A0A845QAQ4"/>
<dbReference type="OrthoDB" id="7170465at2"/>
<name>A0A845QAQ4_9HYPH</name>
<comment type="caution">
    <text evidence="2">The sequence shown here is derived from an EMBL/GenBank/DDBJ whole genome shotgun (WGS) entry which is preliminary data.</text>
</comment>
<organism evidence="2 3">
    <name type="scientific">Pyruvatibacter mobilis</name>
    <dbReference type="NCBI Taxonomy" id="1712261"/>
    <lineage>
        <taxon>Bacteria</taxon>
        <taxon>Pseudomonadati</taxon>
        <taxon>Pseudomonadota</taxon>
        <taxon>Alphaproteobacteria</taxon>
        <taxon>Hyphomicrobiales</taxon>
        <taxon>Parvibaculaceae</taxon>
        <taxon>Pyruvatibacter</taxon>
    </lineage>
</organism>
<keyword evidence="3" id="KW-1185">Reference proteome</keyword>
<dbReference type="EMBL" id="WXYQ01000005">
    <property type="protein sequence ID" value="NBG95306.1"/>
    <property type="molecule type" value="Genomic_DNA"/>
</dbReference>
<feature type="domain" description="NAD(P)-binding" evidence="1">
    <location>
        <begin position="13"/>
        <end position="110"/>
    </location>
</feature>
<dbReference type="InterPro" id="IPR036291">
    <property type="entry name" value="NAD(P)-bd_dom_sf"/>
</dbReference>
<dbReference type="Pfam" id="PF13460">
    <property type="entry name" value="NAD_binding_10"/>
    <property type="match status" value="1"/>
</dbReference>
<dbReference type="PANTHER" id="PTHR48079:SF6">
    <property type="entry name" value="NAD(P)-BINDING DOMAIN-CONTAINING PROTEIN-RELATED"/>
    <property type="match status" value="1"/>
</dbReference>
<dbReference type="GO" id="GO:0005737">
    <property type="term" value="C:cytoplasm"/>
    <property type="evidence" value="ECO:0007669"/>
    <property type="project" value="TreeGrafter"/>
</dbReference>
<dbReference type="PANTHER" id="PTHR48079">
    <property type="entry name" value="PROTEIN YEEZ"/>
    <property type="match status" value="1"/>
</dbReference>
<reference evidence="2 3" key="1">
    <citation type="journal article" date="2016" name="Int. J. Syst. Evol. Microbiol.">
        <title>Pyruvatibacter mobilis gen. nov., sp. nov., a marine bacterium from the culture broth of Picochlorum sp. 122.</title>
        <authorList>
            <person name="Wang G."/>
            <person name="Tang M."/>
            <person name="Wu H."/>
            <person name="Dai S."/>
            <person name="Li T."/>
            <person name="Chen C."/>
            <person name="He H."/>
            <person name="Fan J."/>
            <person name="Xiang W."/>
            <person name="Li X."/>
        </authorList>
    </citation>
    <scope>NUCLEOTIDE SEQUENCE [LARGE SCALE GENOMIC DNA]</scope>
    <source>
        <strain evidence="2 3">GYP-11</strain>
    </source>
</reference>
<evidence type="ECO:0000259" key="1">
    <source>
        <dbReference type="Pfam" id="PF13460"/>
    </source>
</evidence>
<accession>A0A845QAQ4</accession>
<evidence type="ECO:0000313" key="3">
    <source>
        <dbReference type="Proteomes" id="UP000470384"/>
    </source>
</evidence>
<evidence type="ECO:0000313" key="2">
    <source>
        <dbReference type="EMBL" id="NBG95306.1"/>
    </source>
</evidence>
<dbReference type="SUPFAM" id="SSF51735">
    <property type="entry name" value="NAD(P)-binding Rossmann-fold domains"/>
    <property type="match status" value="1"/>
</dbReference>
<dbReference type="Proteomes" id="UP000470384">
    <property type="component" value="Unassembled WGS sequence"/>
</dbReference>
<dbReference type="Gene3D" id="3.40.50.720">
    <property type="entry name" value="NAD(P)-binding Rossmann-like Domain"/>
    <property type="match status" value="1"/>
</dbReference>
<dbReference type="InterPro" id="IPR051783">
    <property type="entry name" value="NAD(P)-dependent_oxidoreduct"/>
</dbReference>
<sequence>MTEQTAPLALVLGASGGIGSAVAAALVKQGWRVRAMARKPRKAARTPGLTGVDWVRGDAMRSADVMRAAEGAELIFHGVNPPGYRNWRGRVLPMLESTIAAARAHKARIVFPGTVYNYGPDAGAVVAEDAPQNPVTRKGKLRVQMENRLHQASVEGIPVLIVRAGDFIGGTVANNWFAQGVVTPGKPLRKITYPGRHEVGHAWAYLPDVAETFAQLIARREELPLFARFHFNGYWFENGIDLAHATRAAAGDDTLPIRRFPWWLIRLLSPVEETFREMLEMRYLWQRPMRLDNAKLVAFLGVEPHTPVVTGLRQVLEELDCVPADETLPRAARIPAAE</sequence>
<protein>
    <submittedName>
        <fullName evidence="2">SDR family NAD(P)-dependent oxidoreductase</fullName>
    </submittedName>
</protein>
<gene>
    <name evidence="2" type="ORF">GTQ45_06135</name>
</gene>
<dbReference type="InterPro" id="IPR016040">
    <property type="entry name" value="NAD(P)-bd_dom"/>
</dbReference>